<dbReference type="PROSITE" id="PS01303">
    <property type="entry name" value="BCCT"/>
    <property type="match status" value="1"/>
</dbReference>
<name>A0A0M4TN86_9BACT</name>
<protein>
    <submittedName>
        <fullName evidence="9">BCCT (Betaine/carnitine/choline) family transporter</fullName>
    </submittedName>
</protein>
<feature type="transmembrane region" description="Helical" evidence="8">
    <location>
        <begin position="468"/>
        <end position="488"/>
    </location>
</feature>
<keyword evidence="7 8" id="KW-0472">Membrane</keyword>
<comment type="similarity">
    <text evidence="2">Belongs to the BCCT transporter (TC 2.A.15) family.</text>
</comment>
<keyword evidence="6 8" id="KW-1133">Transmembrane helix</keyword>
<dbReference type="InterPro" id="IPR018093">
    <property type="entry name" value="BCCT_CS"/>
</dbReference>
<gene>
    <name evidence="9" type="ORF">CCON33237_1159</name>
</gene>
<feature type="transmembrane region" description="Helical" evidence="8">
    <location>
        <begin position="220"/>
        <end position="240"/>
    </location>
</feature>
<feature type="transmembrane region" description="Helical" evidence="8">
    <location>
        <begin position="315"/>
        <end position="332"/>
    </location>
</feature>
<feature type="transmembrane region" description="Helical" evidence="8">
    <location>
        <begin position="90"/>
        <end position="111"/>
    </location>
</feature>
<dbReference type="RefSeq" id="WP_054196796.1">
    <property type="nucleotide sequence ID" value="NZ_CABMKQ010000013.1"/>
</dbReference>
<keyword evidence="5 8" id="KW-0812">Transmembrane</keyword>
<dbReference type="GeneID" id="28662833"/>
<feature type="transmembrane region" description="Helical" evidence="8">
    <location>
        <begin position="252"/>
        <end position="272"/>
    </location>
</feature>
<evidence type="ECO:0000256" key="1">
    <source>
        <dbReference type="ARBA" id="ARBA00004651"/>
    </source>
</evidence>
<evidence type="ECO:0000313" key="9">
    <source>
        <dbReference type="EMBL" id="ALF47826.1"/>
    </source>
</evidence>
<dbReference type="GO" id="GO:0022857">
    <property type="term" value="F:transmembrane transporter activity"/>
    <property type="evidence" value="ECO:0007669"/>
    <property type="project" value="InterPro"/>
</dbReference>
<evidence type="ECO:0000256" key="6">
    <source>
        <dbReference type="ARBA" id="ARBA00022989"/>
    </source>
</evidence>
<proteinExistence type="inferred from homology"/>
<evidence type="ECO:0000256" key="4">
    <source>
        <dbReference type="ARBA" id="ARBA00022475"/>
    </source>
</evidence>
<dbReference type="PATRIC" id="fig|199.248.peg.1196"/>
<dbReference type="AlphaFoldDB" id="A0A0M4TN86"/>
<dbReference type="GO" id="GO:0005886">
    <property type="term" value="C:plasma membrane"/>
    <property type="evidence" value="ECO:0007669"/>
    <property type="project" value="UniProtKB-SubCell"/>
</dbReference>
<evidence type="ECO:0000256" key="7">
    <source>
        <dbReference type="ARBA" id="ARBA00023136"/>
    </source>
</evidence>
<feature type="transmembrane region" description="Helical" evidence="8">
    <location>
        <begin position="442"/>
        <end position="462"/>
    </location>
</feature>
<accession>A0A0M4TN86</accession>
<feature type="transmembrane region" description="Helical" evidence="8">
    <location>
        <begin position="182"/>
        <end position="208"/>
    </location>
</feature>
<dbReference type="EMBL" id="CP012541">
    <property type="protein sequence ID" value="ALF47826.1"/>
    <property type="molecule type" value="Genomic_DNA"/>
</dbReference>
<evidence type="ECO:0000256" key="5">
    <source>
        <dbReference type="ARBA" id="ARBA00022692"/>
    </source>
</evidence>
<dbReference type="PANTHER" id="PTHR30047:SF7">
    <property type="entry name" value="HIGH-AFFINITY CHOLINE TRANSPORT PROTEIN"/>
    <property type="match status" value="1"/>
</dbReference>
<evidence type="ECO:0000256" key="3">
    <source>
        <dbReference type="ARBA" id="ARBA00022448"/>
    </source>
</evidence>
<evidence type="ECO:0000256" key="2">
    <source>
        <dbReference type="ARBA" id="ARBA00005658"/>
    </source>
</evidence>
<organism evidence="9 10">
    <name type="scientific">Campylobacter concisus</name>
    <dbReference type="NCBI Taxonomy" id="199"/>
    <lineage>
        <taxon>Bacteria</taxon>
        <taxon>Pseudomonadati</taxon>
        <taxon>Campylobacterota</taxon>
        <taxon>Epsilonproteobacteria</taxon>
        <taxon>Campylobacterales</taxon>
        <taxon>Campylobacteraceae</taxon>
        <taxon>Campylobacter</taxon>
    </lineage>
</organism>
<dbReference type="Proteomes" id="UP000066049">
    <property type="component" value="Chromosome"/>
</dbReference>
<sequence>MFKFQRSKFNNSVFIPSLVVIVLITAFAAIFPNLSNEFFKGMQNYIAAKFGWFYILAVAVILLSVIILGFSKLGEIKLGADHVKPEHKNISWFSMLFAAGMGIGLVFFGVAEPLMHYLNPPVGDAQTIAAQKLALNITFFHWGMSAWSVYAIVALILAFFSYRHGLPLTLRSAFYPIIGDKIYGKIGSAIDTFAVVATLFGVATSLGYGVLQVNAGLTHVFGLPTMHITLLIVLCFAATISAASGVDKGIKILSNANIALAICFMFLILFLGDTTQLLKSFVQNSGDYVSTLISNTFNLYAYERQNESWLGGWTLLYWTWWLSWSPFVGLFIAKISKGRTIREFVIGVLLVPTGFTFAWMSFFGNSAIALVQGGFSELATTVNSDSASALFMFLEKFSFSGVLSTIAVFMIVIFFVTSADSAAIVMNMLCSNGRDDTPVWQKVFWGVTVGVVAAFLMLAGGLGSLQALTITTALPFAIVLLGAIYGLFKALRVDLTKKETNNFSNMPISDLSKPWQERLSAIITLPGKKDGKKFLNEVVLKVFNELKEEFAKNGLEAKVTNGENFVNLNVGLGDEMDFRYGVYLTKSQSPDYTRELDGDDLYYRAEVYLKEGGQDYDVLGWSEATLINDVIEQYRKHMQFLHVVRR</sequence>
<feature type="transmembrane region" description="Helical" evidence="8">
    <location>
        <begin position="344"/>
        <end position="362"/>
    </location>
</feature>
<feature type="transmembrane region" description="Helical" evidence="8">
    <location>
        <begin position="139"/>
        <end position="162"/>
    </location>
</feature>
<evidence type="ECO:0000313" key="10">
    <source>
        <dbReference type="Proteomes" id="UP000066049"/>
    </source>
</evidence>
<comment type="subcellular location">
    <subcellularLocation>
        <location evidence="1">Cell membrane</location>
        <topology evidence="1">Multi-pass membrane protein</topology>
    </subcellularLocation>
</comment>
<feature type="transmembrane region" description="Helical" evidence="8">
    <location>
        <begin position="402"/>
        <end position="430"/>
    </location>
</feature>
<dbReference type="PANTHER" id="PTHR30047">
    <property type="entry name" value="HIGH-AFFINITY CHOLINE TRANSPORT PROTEIN-RELATED"/>
    <property type="match status" value="1"/>
</dbReference>
<feature type="transmembrane region" description="Helical" evidence="8">
    <location>
        <begin position="51"/>
        <end position="70"/>
    </location>
</feature>
<keyword evidence="3" id="KW-0813">Transport</keyword>
<dbReference type="Pfam" id="PF02028">
    <property type="entry name" value="BCCT"/>
    <property type="match status" value="1"/>
</dbReference>
<feature type="transmembrane region" description="Helical" evidence="8">
    <location>
        <begin position="12"/>
        <end position="31"/>
    </location>
</feature>
<dbReference type="NCBIfam" id="TIGR00842">
    <property type="entry name" value="bcct"/>
    <property type="match status" value="1"/>
</dbReference>
<keyword evidence="4" id="KW-1003">Cell membrane</keyword>
<evidence type="ECO:0000256" key="8">
    <source>
        <dbReference type="SAM" id="Phobius"/>
    </source>
</evidence>
<dbReference type="KEGG" id="ccoc:CCON33237_1159"/>
<reference evidence="10" key="1">
    <citation type="submission" date="2015-08" db="EMBL/GenBank/DDBJ databases">
        <title>Comparative genomics of the Campylobacter concisus group.</title>
        <authorList>
            <person name="Miller W.G."/>
            <person name="Yee E."/>
            <person name="Chapman M.H."/>
            <person name="Huynh S."/>
            <person name="Bono J.L."/>
            <person name="On S.L.W."/>
            <person name="St Leger J."/>
            <person name="Foster G."/>
            <person name="Parker C.T."/>
        </authorList>
    </citation>
    <scope>NUCLEOTIDE SEQUENCE [LARGE SCALE GENOMIC DNA]</scope>
    <source>
        <strain evidence="10">ATCC 33237</strain>
    </source>
</reference>
<dbReference type="InterPro" id="IPR000060">
    <property type="entry name" value="BCCT_transptr"/>
</dbReference>